<sequence length="146" mass="15859">MNAVFVHLIPTILVLTAVEHFCLTKMSLSAHVLSKRQSISPMELQANCTLQCETSGQEDDDNCIYECTLKPVLPATSKPVSQVENTPTAGTRRTTFAGGKITTTQANEIKTTAQTTDKTTTQPNVKTTTKLNVETTTRSEVKSTTP</sequence>
<keyword evidence="2" id="KW-0732">Signal</keyword>
<organism evidence="3">
    <name type="scientific">Graphocephala atropunctata</name>
    <dbReference type="NCBI Taxonomy" id="36148"/>
    <lineage>
        <taxon>Eukaryota</taxon>
        <taxon>Metazoa</taxon>
        <taxon>Ecdysozoa</taxon>
        <taxon>Arthropoda</taxon>
        <taxon>Hexapoda</taxon>
        <taxon>Insecta</taxon>
        <taxon>Pterygota</taxon>
        <taxon>Neoptera</taxon>
        <taxon>Paraneoptera</taxon>
        <taxon>Hemiptera</taxon>
        <taxon>Auchenorrhyncha</taxon>
        <taxon>Membracoidea</taxon>
        <taxon>Cicadellidae</taxon>
        <taxon>Cicadellinae</taxon>
        <taxon>Cicadellini</taxon>
        <taxon>Graphocephala</taxon>
    </lineage>
</organism>
<gene>
    <name evidence="3" type="ORF">g.5325</name>
</gene>
<name>A0A1B6LCD0_9HEMI</name>
<feature type="region of interest" description="Disordered" evidence="1">
    <location>
        <begin position="107"/>
        <end position="146"/>
    </location>
</feature>
<accession>A0A1B6LCD0</accession>
<feature type="compositionally biased region" description="Low complexity" evidence="1">
    <location>
        <begin position="110"/>
        <end position="136"/>
    </location>
</feature>
<reference evidence="3" key="1">
    <citation type="submission" date="2015-11" db="EMBL/GenBank/DDBJ databases">
        <title>De novo transcriptome assembly of four potential Pierce s Disease insect vectors from Arizona vineyards.</title>
        <authorList>
            <person name="Tassone E.E."/>
        </authorList>
    </citation>
    <scope>NUCLEOTIDE SEQUENCE</scope>
</reference>
<feature type="signal peptide" evidence="2">
    <location>
        <begin position="1"/>
        <end position="24"/>
    </location>
</feature>
<feature type="chain" id="PRO_5008587284" evidence="2">
    <location>
        <begin position="25"/>
        <end position="146"/>
    </location>
</feature>
<evidence type="ECO:0000256" key="2">
    <source>
        <dbReference type="SAM" id="SignalP"/>
    </source>
</evidence>
<protein>
    <submittedName>
        <fullName evidence="3">Uncharacterized protein</fullName>
    </submittedName>
</protein>
<dbReference type="AlphaFoldDB" id="A0A1B6LCD0"/>
<dbReference type="EMBL" id="GEBQ01018645">
    <property type="protein sequence ID" value="JAT21332.1"/>
    <property type="molecule type" value="Transcribed_RNA"/>
</dbReference>
<proteinExistence type="predicted"/>
<evidence type="ECO:0000313" key="3">
    <source>
        <dbReference type="EMBL" id="JAT21332.1"/>
    </source>
</evidence>
<evidence type="ECO:0000256" key="1">
    <source>
        <dbReference type="SAM" id="MobiDB-lite"/>
    </source>
</evidence>
<feature type="compositionally biased region" description="Basic and acidic residues" evidence="1">
    <location>
        <begin position="137"/>
        <end position="146"/>
    </location>
</feature>
<feature type="non-terminal residue" evidence="3">
    <location>
        <position position="146"/>
    </location>
</feature>